<dbReference type="CDD" id="cd01400">
    <property type="entry name" value="6PGL"/>
    <property type="match status" value="1"/>
</dbReference>
<evidence type="ECO:0000256" key="6">
    <source>
        <dbReference type="ARBA" id="ARBA00020337"/>
    </source>
</evidence>
<dbReference type="UniPathway" id="UPA00115">
    <property type="reaction ID" value="UER00409"/>
</dbReference>
<protein>
    <recommendedName>
        <fullName evidence="6 7">6-phosphogluconolactonase</fullName>
        <shortName evidence="7">6PGL</shortName>
        <ecNumber evidence="5 7">3.1.1.31</ecNumber>
    </recommendedName>
</protein>
<dbReference type="eggNOG" id="COG0363">
    <property type="taxonomic scope" value="Bacteria"/>
</dbReference>
<dbReference type="BioCyc" id="TINT75379:TINT_RS05500-MONOMER"/>
<dbReference type="HOGENOM" id="CLU_053947_2_1_4"/>
<gene>
    <name evidence="7" type="primary">pgl</name>
    <name evidence="9" type="ordered locus">Tint_1099</name>
</gene>
<dbReference type="SUPFAM" id="SSF100950">
    <property type="entry name" value="NagB/RpiA/CoA transferase-like"/>
    <property type="match status" value="1"/>
</dbReference>
<dbReference type="PANTHER" id="PTHR11054">
    <property type="entry name" value="6-PHOSPHOGLUCONOLACTONASE"/>
    <property type="match status" value="1"/>
</dbReference>
<dbReference type="InterPro" id="IPR006148">
    <property type="entry name" value="Glc/Gal-6P_isomerase"/>
</dbReference>
<feature type="domain" description="Glucosamine/galactosamine-6-phosphate isomerase" evidence="8">
    <location>
        <begin position="7"/>
        <end position="219"/>
    </location>
</feature>
<comment type="similarity">
    <text evidence="4 7">Belongs to the glucosamine/galactosamine-6-phosphate isomerase family. 6-phosphogluconolactonase subfamily.</text>
</comment>
<dbReference type="GO" id="GO:0005975">
    <property type="term" value="P:carbohydrate metabolic process"/>
    <property type="evidence" value="ECO:0007669"/>
    <property type="project" value="UniProtKB-UniRule"/>
</dbReference>
<evidence type="ECO:0000256" key="3">
    <source>
        <dbReference type="ARBA" id="ARBA00004961"/>
    </source>
</evidence>
<dbReference type="InterPro" id="IPR037171">
    <property type="entry name" value="NagB/RpiA_transferase-like"/>
</dbReference>
<dbReference type="EMBL" id="CP002021">
    <property type="protein sequence ID" value="ADG30489.1"/>
    <property type="molecule type" value="Genomic_DNA"/>
</dbReference>
<evidence type="ECO:0000313" key="9">
    <source>
        <dbReference type="EMBL" id="ADG30489.1"/>
    </source>
</evidence>
<dbReference type="InterPro" id="IPR039104">
    <property type="entry name" value="6PGL"/>
</dbReference>
<sequence>MLHLCTTPQEQIDRLVRVLTDALAQDIAQRGRAVLAVSGGRSPIPLFQALARAPIDWPRVTLTLVDERLVTPDHADSNAALVRAHLLTGAAAQARFLPLVDDASDLAGCVDRANAQFRALAQPLTAALLGMGDDGHTASLFPGAAELPIGLSPDYALPYLAVTPPHAAHAAHTRISLSLAALLGAGRLLLSISGGTKRAVYARASEPPPTPNLPIGYLIQQSQTPFDAYWSA</sequence>
<dbReference type="EC" id="3.1.1.31" evidence="5 7"/>
<reference evidence="9" key="1">
    <citation type="submission" date="2010-04" db="EMBL/GenBank/DDBJ databases">
        <title>Complete sequence of Thiomonas intermedia K12.</title>
        <authorList>
            <consortium name="US DOE Joint Genome Institute"/>
            <person name="Lucas S."/>
            <person name="Copeland A."/>
            <person name="Lapidus A."/>
            <person name="Cheng J.-F."/>
            <person name="Bruce D."/>
            <person name="Goodwin L."/>
            <person name="Pitluck S."/>
            <person name="Davenport K."/>
            <person name="Detter J.C."/>
            <person name="Han C."/>
            <person name="Tapia R."/>
            <person name="Land M."/>
            <person name="Hauser L."/>
            <person name="Kyrpides N."/>
            <person name="Ovchinnikova G."/>
            <person name="Kerfeld C.A."/>
            <person name="Cannon G.C."/>
            <person name="Heinhorst S."/>
            <person name="Woyke T."/>
        </authorList>
    </citation>
    <scope>NUCLEOTIDE SEQUENCE [LARGE SCALE GENOMIC DNA]</scope>
    <source>
        <strain evidence="9">K12</strain>
    </source>
</reference>
<evidence type="ECO:0000256" key="4">
    <source>
        <dbReference type="ARBA" id="ARBA00010662"/>
    </source>
</evidence>
<evidence type="ECO:0000256" key="1">
    <source>
        <dbReference type="ARBA" id="ARBA00000832"/>
    </source>
</evidence>
<dbReference type="Pfam" id="PF01182">
    <property type="entry name" value="Glucosamine_iso"/>
    <property type="match status" value="1"/>
</dbReference>
<dbReference type="Gene3D" id="3.40.50.1360">
    <property type="match status" value="1"/>
</dbReference>
<comment type="catalytic activity">
    <reaction evidence="1 7">
        <text>6-phospho-D-glucono-1,5-lactone + H2O = 6-phospho-D-gluconate + H(+)</text>
        <dbReference type="Rhea" id="RHEA:12556"/>
        <dbReference type="ChEBI" id="CHEBI:15377"/>
        <dbReference type="ChEBI" id="CHEBI:15378"/>
        <dbReference type="ChEBI" id="CHEBI:57955"/>
        <dbReference type="ChEBI" id="CHEBI:58759"/>
        <dbReference type="EC" id="3.1.1.31"/>
    </reaction>
</comment>
<keyword evidence="7 9" id="KW-0378">Hydrolase</keyword>
<name>D5WZS3_THIK1</name>
<dbReference type="GO" id="GO:0017057">
    <property type="term" value="F:6-phosphogluconolactonase activity"/>
    <property type="evidence" value="ECO:0007669"/>
    <property type="project" value="UniProtKB-UniRule"/>
</dbReference>
<dbReference type="NCBIfam" id="TIGR01198">
    <property type="entry name" value="pgl"/>
    <property type="match status" value="1"/>
</dbReference>
<accession>D5WZS3</accession>
<evidence type="ECO:0000256" key="5">
    <source>
        <dbReference type="ARBA" id="ARBA00013198"/>
    </source>
</evidence>
<evidence type="ECO:0000256" key="7">
    <source>
        <dbReference type="RuleBase" id="RU365095"/>
    </source>
</evidence>
<comment type="pathway">
    <text evidence="3 7">Carbohydrate degradation; pentose phosphate pathway; D-ribulose 5-phosphate from D-glucose 6-phosphate (oxidative stage): step 2/3.</text>
</comment>
<dbReference type="AlphaFoldDB" id="D5WZS3"/>
<dbReference type="PANTHER" id="PTHR11054:SF0">
    <property type="entry name" value="6-PHOSPHOGLUCONOLACTONASE"/>
    <property type="match status" value="1"/>
</dbReference>
<proteinExistence type="inferred from homology"/>
<dbReference type="KEGG" id="tin:Tint_1099"/>
<dbReference type="GO" id="GO:0006098">
    <property type="term" value="P:pentose-phosphate shunt"/>
    <property type="evidence" value="ECO:0007669"/>
    <property type="project" value="UniProtKB-UniPathway"/>
</dbReference>
<comment type="function">
    <text evidence="2 7">Hydrolysis of 6-phosphogluconolactone to 6-phosphogluconate.</text>
</comment>
<evidence type="ECO:0000259" key="8">
    <source>
        <dbReference type="Pfam" id="PF01182"/>
    </source>
</evidence>
<dbReference type="STRING" id="75379.Tint_1099"/>
<organism evidence="9">
    <name type="scientific">Thiomonas intermedia (strain K12)</name>
    <name type="common">Thiobacillus intermedius</name>
    <dbReference type="NCBI Taxonomy" id="75379"/>
    <lineage>
        <taxon>Bacteria</taxon>
        <taxon>Pseudomonadati</taxon>
        <taxon>Pseudomonadota</taxon>
        <taxon>Betaproteobacteria</taxon>
        <taxon>Burkholderiales</taxon>
        <taxon>Thiomonas</taxon>
    </lineage>
</organism>
<dbReference type="InterPro" id="IPR005900">
    <property type="entry name" value="6-phosphogluconolactonase_DevB"/>
</dbReference>
<evidence type="ECO:0000256" key="2">
    <source>
        <dbReference type="ARBA" id="ARBA00002681"/>
    </source>
</evidence>